<sequence length="256" mass="29439">MPSIVVKLQSGSHYFNAVGDDKFGPFNAHIVVTYRDYVITSLNADFVPKPFMFEEALLQPLQDSHFGIYDCFQWPQLHCQIYKWELFIPQKETSCNDAIRKWCWWNLTQTDYVPEVGSAFKVSQMHPKKFQCLNAIYVDLQECVKDLPLAFPDVVLLVANFQRLALDVFGMLNYLERSTSNPPHHATKELMGVFTTEPDICQMLHKAHIPVWFICPQSLLAHKMNVHKVISHVFPTNIVMAIGSFACSQLLQCKVK</sequence>
<gene>
    <name evidence="1" type="ORF">PAXINDRAFT_14466</name>
</gene>
<evidence type="ECO:0000313" key="1">
    <source>
        <dbReference type="EMBL" id="KIJ12705.1"/>
    </source>
</evidence>
<reference evidence="1 2" key="1">
    <citation type="submission" date="2014-06" db="EMBL/GenBank/DDBJ databases">
        <authorList>
            <consortium name="DOE Joint Genome Institute"/>
            <person name="Kuo A."/>
            <person name="Kohler A."/>
            <person name="Nagy L.G."/>
            <person name="Floudas D."/>
            <person name="Copeland A."/>
            <person name="Barry K.W."/>
            <person name="Cichocki N."/>
            <person name="Veneault-Fourrey C."/>
            <person name="LaButti K."/>
            <person name="Lindquist E.A."/>
            <person name="Lipzen A."/>
            <person name="Lundell T."/>
            <person name="Morin E."/>
            <person name="Murat C."/>
            <person name="Sun H."/>
            <person name="Tunlid A."/>
            <person name="Henrissat B."/>
            <person name="Grigoriev I.V."/>
            <person name="Hibbett D.S."/>
            <person name="Martin F."/>
            <person name="Nordberg H.P."/>
            <person name="Cantor M.N."/>
            <person name="Hua S.X."/>
        </authorList>
    </citation>
    <scope>NUCLEOTIDE SEQUENCE [LARGE SCALE GENOMIC DNA]</scope>
    <source>
        <strain evidence="1 2">ATCC 200175</strain>
    </source>
</reference>
<proteinExistence type="predicted"/>
<organism evidence="1 2">
    <name type="scientific">Paxillus involutus ATCC 200175</name>
    <dbReference type="NCBI Taxonomy" id="664439"/>
    <lineage>
        <taxon>Eukaryota</taxon>
        <taxon>Fungi</taxon>
        <taxon>Dikarya</taxon>
        <taxon>Basidiomycota</taxon>
        <taxon>Agaricomycotina</taxon>
        <taxon>Agaricomycetes</taxon>
        <taxon>Agaricomycetidae</taxon>
        <taxon>Boletales</taxon>
        <taxon>Paxilineae</taxon>
        <taxon>Paxillaceae</taxon>
        <taxon>Paxillus</taxon>
    </lineage>
</organism>
<dbReference type="HOGENOM" id="CLU_016057_0_0_1"/>
<dbReference type="EMBL" id="KN819360">
    <property type="protein sequence ID" value="KIJ12705.1"/>
    <property type="molecule type" value="Genomic_DNA"/>
</dbReference>
<evidence type="ECO:0000313" key="2">
    <source>
        <dbReference type="Proteomes" id="UP000053647"/>
    </source>
</evidence>
<dbReference type="Proteomes" id="UP000053647">
    <property type="component" value="Unassembled WGS sequence"/>
</dbReference>
<reference evidence="2" key="2">
    <citation type="submission" date="2015-01" db="EMBL/GenBank/DDBJ databases">
        <title>Evolutionary Origins and Diversification of the Mycorrhizal Mutualists.</title>
        <authorList>
            <consortium name="DOE Joint Genome Institute"/>
            <consortium name="Mycorrhizal Genomics Consortium"/>
            <person name="Kohler A."/>
            <person name="Kuo A."/>
            <person name="Nagy L.G."/>
            <person name="Floudas D."/>
            <person name="Copeland A."/>
            <person name="Barry K.W."/>
            <person name="Cichocki N."/>
            <person name="Veneault-Fourrey C."/>
            <person name="LaButti K."/>
            <person name="Lindquist E.A."/>
            <person name="Lipzen A."/>
            <person name="Lundell T."/>
            <person name="Morin E."/>
            <person name="Murat C."/>
            <person name="Riley R."/>
            <person name="Ohm R."/>
            <person name="Sun H."/>
            <person name="Tunlid A."/>
            <person name="Henrissat B."/>
            <person name="Grigoriev I.V."/>
            <person name="Hibbett D.S."/>
            <person name="Martin F."/>
        </authorList>
    </citation>
    <scope>NUCLEOTIDE SEQUENCE [LARGE SCALE GENOMIC DNA]</scope>
    <source>
        <strain evidence="2">ATCC 200175</strain>
    </source>
</reference>
<accession>A0A0C9TAW2</accession>
<dbReference type="OrthoDB" id="2678312at2759"/>
<keyword evidence="2" id="KW-1185">Reference proteome</keyword>
<dbReference type="AlphaFoldDB" id="A0A0C9TAW2"/>
<protein>
    <submittedName>
        <fullName evidence="1">Unplaced genomic scaffold PAXINscaffold_38, whole genome shotgun sequence</fullName>
    </submittedName>
</protein>
<name>A0A0C9TAW2_PAXIN</name>